<dbReference type="InterPro" id="IPR020458">
    <property type="entry name" value="Znf_DskA_TraR_CS"/>
</dbReference>
<protein>
    <submittedName>
        <fullName evidence="6">Transcriptional regulator, TraR/DksA family</fullName>
    </submittedName>
</protein>
<keyword evidence="2" id="KW-0863">Zinc-finger</keyword>
<gene>
    <name evidence="6" type="ORF">SAMN04489764_3519</name>
</gene>
<dbReference type="InterPro" id="IPR000962">
    <property type="entry name" value="Znf_DskA_TraR"/>
</dbReference>
<dbReference type="Pfam" id="PF01258">
    <property type="entry name" value="zf-dskA_traR"/>
    <property type="match status" value="1"/>
</dbReference>
<dbReference type="Proteomes" id="UP000217103">
    <property type="component" value="Unassembled WGS sequence"/>
</dbReference>
<dbReference type="RefSeq" id="WP_093260181.1">
    <property type="nucleotide sequence ID" value="NZ_FNKK01000002.1"/>
</dbReference>
<dbReference type="PROSITE" id="PS51128">
    <property type="entry name" value="ZF_DKSA_2"/>
    <property type="match status" value="1"/>
</dbReference>
<dbReference type="OrthoDB" id="1121111at2"/>
<evidence type="ECO:0000313" key="6">
    <source>
        <dbReference type="EMBL" id="SDR11139.1"/>
    </source>
</evidence>
<dbReference type="AlphaFoldDB" id="A0A1H1GDG5"/>
<evidence type="ECO:0000259" key="5">
    <source>
        <dbReference type="Pfam" id="PF01258"/>
    </source>
</evidence>
<keyword evidence="7" id="KW-1185">Reference proteome</keyword>
<feature type="zinc finger region" description="dksA C4-type" evidence="4">
    <location>
        <begin position="82"/>
        <end position="106"/>
    </location>
</feature>
<dbReference type="PANTHER" id="PTHR33823:SF4">
    <property type="entry name" value="GENERAL STRESS PROTEIN 16O"/>
    <property type="match status" value="1"/>
</dbReference>
<keyword evidence="3" id="KW-0862">Zinc</keyword>
<feature type="domain" description="Zinc finger DksA/TraR C4-type" evidence="5">
    <location>
        <begin position="78"/>
        <end position="112"/>
    </location>
</feature>
<dbReference type="Gene3D" id="1.20.120.910">
    <property type="entry name" value="DksA, coiled-coil domain"/>
    <property type="match status" value="1"/>
</dbReference>
<reference evidence="6 7" key="1">
    <citation type="submission" date="2016-10" db="EMBL/GenBank/DDBJ databases">
        <authorList>
            <person name="de Groot N.N."/>
        </authorList>
    </citation>
    <scope>NUCLEOTIDE SEQUENCE [LARGE SCALE GENOMIC DNA]</scope>
    <source>
        <strain evidence="6 7">DSM 43794</strain>
    </source>
</reference>
<proteinExistence type="predicted"/>
<dbReference type="SUPFAM" id="SSF57716">
    <property type="entry name" value="Glucocorticoid receptor-like (DNA-binding domain)"/>
    <property type="match status" value="1"/>
</dbReference>
<dbReference type="PANTHER" id="PTHR33823">
    <property type="entry name" value="RNA POLYMERASE-BINDING TRANSCRIPTION FACTOR DKSA-RELATED"/>
    <property type="match status" value="1"/>
</dbReference>
<evidence type="ECO:0000313" key="7">
    <source>
        <dbReference type="Proteomes" id="UP000217103"/>
    </source>
</evidence>
<evidence type="ECO:0000256" key="2">
    <source>
        <dbReference type="ARBA" id="ARBA00022771"/>
    </source>
</evidence>
<dbReference type="STRING" id="35622.SAMN04489764_3519"/>
<dbReference type="EMBL" id="FNKK01000002">
    <property type="protein sequence ID" value="SDR11139.1"/>
    <property type="molecule type" value="Genomic_DNA"/>
</dbReference>
<name>A0A1H1GDG5_9ACTN</name>
<dbReference type="PROSITE" id="PS01102">
    <property type="entry name" value="ZF_DKSA_1"/>
    <property type="match status" value="1"/>
</dbReference>
<accession>A0A1H1GDG5</accession>
<organism evidence="6 7">
    <name type="scientific">Thermostaphylospora chromogena</name>
    <dbReference type="NCBI Taxonomy" id="35622"/>
    <lineage>
        <taxon>Bacteria</taxon>
        <taxon>Bacillati</taxon>
        <taxon>Actinomycetota</taxon>
        <taxon>Actinomycetes</taxon>
        <taxon>Streptosporangiales</taxon>
        <taxon>Thermomonosporaceae</taxon>
        <taxon>Thermostaphylospora</taxon>
    </lineage>
</organism>
<evidence type="ECO:0000256" key="4">
    <source>
        <dbReference type="PROSITE-ProRule" id="PRU00510"/>
    </source>
</evidence>
<evidence type="ECO:0000256" key="3">
    <source>
        <dbReference type="ARBA" id="ARBA00022833"/>
    </source>
</evidence>
<dbReference type="GO" id="GO:0008270">
    <property type="term" value="F:zinc ion binding"/>
    <property type="evidence" value="ECO:0007669"/>
    <property type="project" value="UniProtKB-KW"/>
</dbReference>
<sequence length="113" mass="12468">MTTSAEGTTLSSVQLAAIREELDEQLLWRNRQLSDLESTVADGTVSETAKAAILAEIAATERNIAAVKRAIDDIAAGVYGRCDDCGIAIPYERLKIRPLARYCVNCQRRQEKR</sequence>
<evidence type="ECO:0000256" key="1">
    <source>
        <dbReference type="ARBA" id="ARBA00022723"/>
    </source>
</evidence>
<keyword evidence="1" id="KW-0479">Metal-binding</keyword>